<keyword evidence="1" id="KW-0472">Membrane</keyword>
<evidence type="ECO:0000313" key="4">
    <source>
        <dbReference type="Proteomes" id="UP000050872"/>
    </source>
</evidence>
<keyword evidence="1" id="KW-1133">Transmembrane helix</keyword>
<gene>
    <name evidence="3" type="ORF">FD29_GL000779</name>
</gene>
<sequence>MRWIPLALILFVATISGLYIVETVTNFEKRRFDLTAVAYLTFLGMILFSPISFDGSSTYVMPLGIGSVNLHQLDILDVGFAENIILTVPLGFLIKKTFSHMSLSSIAFLGFTIGGGIETTQYFLSHLVLINRTSDINDVISNAIGIVIGAVLMMTYNYLLRNKFGIY</sequence>
<feature type="domain" description="VanZ-like" evidence="2">
    <location>
        <begin position="37"/>
        <end position="154"/>
    </location>
</feature>
<name>A0A0R1QGA0_9LACO</name>
<dbReference type="AlphaFoldDB" id="A0A0R1QGA0"/>
<dbReference type="Pfam" id="PF04892">
    <property type="entry name" value="VanZ"/>
    <property type="match status" value="1"/>
</dbReference>
<dbReference type="STRING" id="1423770.FD29_GL000779"/>
<dbReference type="PANTHER" id="PTHR36834:SF2">
    <property type="entry name" value="MEMBRANE PROTEIN"/>
    <property type="match status" value="1"/>
</dbReference>
<dbReference type="OrthoDB" id="2319376at2"/>
<evidence type="ECO:0000313" key="3">
    <source>
        <dbReference type="EMBL" id="KRL43534.1"/>
    </source>
</evidence>
<evidence type="ECO:0000256" key="1">
    <source>
        <dbReference type="SAM" id="Phobius"/>
    </source>
</evidence>
<dbReference type="InterPro" id="IPR053150">
    <property type="entry name" value="Teicoplanin_resist-assoc"/>
</dbReference>
<protein>
    <submittedName>
        <fullName evidence="3">Glycopeptide antibiotics resistance protein</fullName>
    </submittedName>
</protein>
<feature type="transmembrane region" description="Helical" evidence="1">
    <location>
        <begin position="6"/>
        <end position="24"/>
    </location>
</feature>
<dbReference type="PATRIC" id="fig|1423770.3.peg.800"/>
<keyword evidence="4" id="KW-1185">Reference proteome</keyword>
<keyword evidence="1" id="KW-0812">Transmembrane</keyword>
<organism evidence="3 4">
    <name type="scientific">Companilactobacillus mindensis DSM 14500</name>
    <dbReference type="NCBI Taxonomy" id="1423770"/>
    <lineage>
        <taxon>Bacteria</taxon>
        <taxon>Bacillati</taxon>
        <taxon>Bacillota</taxon>
        <taxon>Bacilli</taxon>
        <taxon>Lactobacillales</taxon>
        <taxon>Lactobacillaceae</taxon>
        <taxon>Companilactobacillus</taxon>
    </lineage>
</organism>
<dbReference type="RefSeq" id="WP_057888273.1">
    <property type="nucleotide sequence ID" value="NZ_AZEZ01000078.1"/>
</dbReference>
<dbReference type="InterPro" id="IPR006976">
    <property type="entry name" value="VanZ-like"/>
</dbReference>
<accession>A0A0R1QGA0</accession>
<reference evidence="3 4" key="1">
    <citation type="journal article" date="2015" name="Genome Announc.">
        <title>Expanding the biotechnology potential of lactobacilli through comparative genomics of 213 strains and associated genera.</title>
        <authorList>
            <person name="Sun Z."/>
            <person name="Harris H.M."/>
            <person name="McCann A."/>
            <person name="Guo C."/>
            <person name="Argimon S."/>
            <person name="Zhang W."/>
            <person name="Yang X."/>
            <person name="Jeffery I.B."/>
            <person name="Cooney J.C."/>
            <person name="Kagawa T.F."/>
            <person name="Liu W."/>
            <person name="Song Y."/>
            <person name="Salvetti E."/>
            <person name="Wrobel A."/>
            <person name="Rasinkangas P."/>
            <person name="Parkhill J."/>
            <person name="Rea M.C."/>
            <person name="O'Sullivan O."/>
            <person name="Ritari J."/>
            <person name="Douillard F.P."/>
            <person name="Paul Ross R."/>
            <person name="Yang R."/>
            <person name="Briner A.E."/>
            <person name="Felis G.E."/>
            <person name="de Vos W.M."/>
            <person name="Barrangou R."/>
            <person name="Klaenhammer T.R."/>
            <person name="Caufield P.W."/>
            <person name="Cui Y."/>
            <person name="Zhang H."/>
            <person name="O'Toole P.W."/>
        </authorList>
    </citation>
    <scope>NUCLEOTIDE SEQUENCE [LARGE SCALE GENOMIC DNA]</scope>
    <source>
        <strain evidence="3 4">DSM 14500</strain>
    </source>
</reference>
<feature type="transmembrane region" description="Helical" evidence="1">
    <location>
        <begin position="139"/>
        <end position="159"/>
    </location>
</feature>
<feature type="transmembrane region" description="Helical" evidence="1">
    <location>
        <begin position="36"/>
        <end position="53"/>
    </location>
</feature>
<dbReference type="EMBL" id="AZEZ01000078">
    <property type="protein sequence ID" value="KRL43534.1"/>
    <property type="molecule type" value="Genomic_DNA"/>
</dbReference>
<feature type="transmembrane region" description="Helical" evidence="1">
    <location>
        <begin position="106"/>
        <end position="124"/>
    </location>
</feature>
<comment type="caution">
    <text evidence="3">The sequence shown here is derived from an EMBL/GenBank/DDBJ whole genome shotgun (WGS) entry which is preliminary data.</text>
</comment>
<dbReference type="PANTHER" id="PTHR36834">
    <property type="entry name" value="MEMBRANE PROTEIN-RELATED"/>
    <property type="match status" value="1"/>
</dbReference>
<feature type="transmembrane region" description="Helical" evidence="1">
    <location>
        <begin position="73"/>
        <end position="94"/>
    </location>
</feature>
<evidence type="ECO:0000259" key="2">
    <source>
        <dbReference type="Pfam" id="PF04892"/>
    </source>
</evidence>
<proteinExistence type="predicted"/>
<dbReference type="Proteomes" id="UP000050872">
    <property type="component" value="Unassembled WGS sequence"/>
</dbReference>